<evidence type="ECO:0008006" key="3">
    <source>
        <dbReference type="Google" id="ProtNLM"/>
    </source>
</evidence>
<dbReference type="EMBL" id="BMFW01000004">
    <property type="protein sequence ID" value="GGH93387.1"/>
    <property type="molecule type" value="Genomic_DNA"/>
</dbReference>
<evidence type="ECO:0000313" key="1">
    <source>
        <dbReference type="EMBL" id="GGH93387.1"/>
    </source>
</evidence>
<comment type="caution">
    <text evidence="1">The sequence shown here is derived from an EMBL/GenBank/DDBJ whole genome shotgun (WGS) entry which is preliminary data.</text>
</comment>
<name>A0ABQ2AL32_9MICC</name>
<protein>
    <recommendedName>
        <fullName evidence="3">IclR-ED domain-containing protein</fullName>
    </recommendedName>
</protein>
<evidence type="ECO:0000313" key="2">
    <source>
        <dbReference type="Proteomes" id="UP000643279"/>
    </source>
</evidence>
<dbReference type="RefSeq" id="WP_188570916.1">
    <property type="nucleotide sequence ID" value="NZ_BMFW01000004.1"/>
</dbReference>
<reference evidence="2" key="1">
    <citation type="journal article" date="2019" name="Int. J. Syst. Evol. Microbiol.">
        <title>The Global Catalogue of Microorganisms (GCM) 10K type strain sequencing project: providing services to taxonomists for standard genome sequencing and annotation.</title>
        <authorList>
            <consortium name="The Broad Institute Genomics Platform"/>
            <consortium name="The Broad Institute Genome Sequencing Center for Infectious Disease"/>
            <person name="Wu L."/>
            <person name="Ma J."/>
        </authorList>
    </citation>
    <scope>NUCLEOTIDE SEQUENCE [LARGE SCALE GENOMIC DNA]</scope>
    <source>
        <strain evidence="2">CGMCC 1.12778</strain>
    </source>
</reference>
<keyword evidence="2" id="KW-1185">Reference proteome</keyword>
<organism evidence="1 2">
    <name type="scientific">Arthrobacter liuii</name>
    <dbReference type="NCBI Taxonomy" id="1476996"/>
    <lineage>
        <taxon>Bacteria</taxon>
        <taxon>Bacillati</taxon>
        <taxon>Actinomycetota</taxon>
        <taxon>Actinomycetes</taxon>
        <taxon>Micrococcales</taxon>
        <taxon>Micrococcaceae</taxon>
        <taxon>Arthrobacter</taxon>
    </lineage>
</organism>
<sequence>MAGDAKALADSFGLVEDRSGNAIIHGVELEEPFTEGRTPVAAVAVDLMGSLVTRERSAGQRVIEELLARDRAVQYAQGRTQPHSGATQ</sequence>
<accession>A0ABQ2AL32</accession>
<proteinExistence type="predicted"/>
<dbReference type="Proteomes" id="UP000643279">
    <property type="component" value="Unassembled WGS sequence"/>
</dbReference>
<gene>
    <name evidence="1" type="ORF">GCM10007170_14150</name>
</gene>